<protein>
    <recommendedName>
        <fullName evidence="4">UVR domain-containing protein</fullName>
    </recommendedName>
</protein>
<keyword evidence="3" id="KW-1185">Reference proteome</keyword>
<name>A0A3P6VDT3_DIBLA</name>
<gene>
    <name evidence="2" type="ORF">DILT_LOCUS4168</name>
</gene>
<sequence>MLQKIHFRVVHVTSQDEGYPAKELNHHSPKTKGWRSLFLYKNYPNKLNLQNQIGIVALNFIGEVAGPSFDGDLPRNVERLRSDYVSPIDDLAFDVYQDPRFADVLRRLQSQKLEYARRENFDLARQARDAIRRLQEAGEQIFQLELEKQEAAKAEDYETAKAKKELITEIREELSREIDLNFLLGSTPASASSRDIRPQNAGPFLPPLLPSGDIVFLLTF</sequence>
<reference evidence="2 3" key="1">
    <citation type="submission" date="2018-11" db="EMBL/GenBank/DDBJ databases">
        <authorList>
            <consortium name="Pathogen Informatics"/>
        </authorList>
    </citation>
    <scope>NUCLEOTIDE SEQUENCE [LARGE SCALE GENOMIC DNA]</scope>
</reference>
<evidence type="ECO:0008006" key="4">
    <source>
        <dbReference type="Google" id="ProtNLM"/>
    </source>
</evidence>
<organism evidence="2 3">
    <name type="scientific">Dibothriocephalus latus</name>
    <name type="common">Fish tapeworm</name>
    <name type="synonym">Diphyllobothrium latum</name>
    <dbReference type="NCBI Taxonomy" id="60516"/>
    <lineage>
        <taxon>Eukaryota</taxon>
        <taxon>Metazoa</taxon>
        <taxon>Spiralia</taxon>
        <taxon>Lophotrochozoa</taxon>
        <taxon>Platyhelminthes</taxon>
        <taxon>Cestoda</taxon>
        <taxon>Eucestoda</taxon>
        <taxon>Diphyllobothriidea</taxon>
        <taxon>Diphyllobothriidae</taxon>
        <taxon>Dibothriocephalus</taxon>
    </lineage>
</organism>
<dbReference type="EMBL" id="UYRU01044950">
    <property type="protein sequence ID" value="VDK88214.1"/>
    <property type="molecule type" value="Genomic_DNA"/>
</dbReference>
<evidence type="ECO:0000313" key="2">
    <source>
        <dbReference type="EMBL" id="VDK88214.1"/>
    </source>
</evidence>
<keyword evidence="1" id="KW-0175">Coiled coil</keyword>
<dbReference type="PANTHER" id="PTHR13371:SF0">
    <property type="entry name" value="CENTROSOMAL PROTEIN OF 104 KDA"/>
    <property type="match status" value="1"/>
</dbReference>
<evidence type="ECO:0000313" key="3">
    <source>
        <dbReference type="Proteomes" id="UP000281553"/>
    </source>
</evidence>
<dbReference type="InterPro" id="IPR052607">
    <property type="entry name" value="CEP104-like"/>
</dbReference>
<evidence type="ECO:0000256" key="1">
    <source>
        <dbReference type="SAM" id="Coils"/>
    </source>
</evidence>
<dbReference type="PANTHER" id="PTHR13371">
    <property type="entry name" value="GLYCINE-, GLUTAMATE-, THIENYLCYCLOHEXYLPIPERIDINE-BINDING PROTEIN"/>
    <property type="match status" value="1"/>
</dbReference>
<dbReference type="AlphaFoldDB" id="A0A3P6VDT3"/>
<accession>A0A3P6VDT3</accession>
<proteinExistence type="predicted"/>
<dbReference type="Proteomes" id="UP000281553">
    <property type="component" value="Unassembled WGS sequence"/>
</dbReference>
<dbReference type="OrthoDB" id="66599at2759"/>
<dbReference type="GO" id="GO:0005929">
    <property type="term" value="C:cilium"/>
    <property type="evidence" value="ECO:0007669"/>
    <property type="project" value="TreeGrafter"/>
</dbReference>
<feature type="coiled-coil region" evidence="1">
    <location>
        <begin position="127"/>
        <end position="177"/>
    </location>
</feature>